<reference evidence="2" key="1">
    <citation type="journal article" date="2022" name="bioRxiv">
        <title>Sequencing and chromosome-scale assembly of the giantPleurodeles waltlgenome.</title>
        <authorList>
            <person name="Brown T."/>
            <person name="Elewa A."/>
            <person name="Iarovenko S."/>
            <person name="Subramanian E."/>
            <person name="Araus A.J."/>
            <person name="Petzold A."/>
            <person name="Susuki M."/>
            <person name="Suzuki K.-i.T."/>
            <person name="Hayashi T."/>
            <person name="Toyoda A."/>
            <person name="Oliveira C."/>
            <person name="Osipova E."/>
            <person name="Leigh N.D."/>
            <person name="Simon A."/>
            <person name="Yun M.H."/>
        </authorList>
    </citation>
    <scope>NUCLEOTIDE SEQUENCE</scope>
    <source>
        <strain evidence="2">20211129_DDA</strain>
        <tissue evidence="2">Liver</tissue>
    </source>
</reference>
<dbReference type="Proteomes" id="UP001066276">
    <property type="component" value="Chromosome 4_1"/>
</dbReference>
<evidence type="ECO:0000256" key="1">
    <source>
        <dbReference type="SAM" id="MobiDB-lite"/>
    </source>
</evidence>
<feature type="compositionally biased region" description="Pro residues" evidence="1">
    <location>
        <begin position="164"/>
        <end position="176"/>
    </location>
</feature>
<accession>A0AAV7TBR0</accession>
<name>A0AAV7TBR0_PLEWA</name>
<protein>
    <submittedName>
        <fullName evidence="2">Uncharacterized protein</fullName>
    </submittedName>
</protein>
<dbReference type="AlphaFoldDB" id="A0AAV7TBR0"/>
<comment type="caution">
    <text evidence="2">The sequence shown here is derived from an EMBL/GenBank/DDBJ whole genome shotgun (WGS) entry which is preliminary data.</text>
</comment>
<organism evidence="2 3">
    <name type="scientific">Pleurodeles waltl</name>
    <name type="common">Iberian ribbed newt</name>
    <dbReference type="NCBI Taxonomy" id="8319"/>
    <lineage>
        <taxon>Eukaryota</taxon>
        <taxon>Metazoa</taxon>
        <taxon>Chordata</taxon>
        <taxon>Craniata</taxon>
        <taxon>Vertebrata</taxon>
        <taxon>Euteleostomi</taxon>
        <taxon>Amphibia</taxon>
        <taxon>Batrachia</taxon>
        <taxon>Caudata</taxon>
        <taxon>Salamandroidea</taxon>
        <taxon>Salamandridae</taxon>
        <taxon>Pleurodelinae</taxon>
        <taxon>Pleurodeles</taxon>
    </lineage>
</organism>
<gene>
    <name evidence="2" type="ORF">NDU88_005363</name>
</gene>
<sequence length="252" mass="25779">MSSSLAGAVFEELQVKPDPTWSFDVRNAIVGSSAESCVRFTDLSCFRRFYTACTKRSWACGTLCNVANCITLVAPAQPAPLLCLLTGGRSQPSTGGASPCVRILAAAGVPTTIPLEAQAQAATVQQAPLASTALAKSGPDGELEGSAGARQCPATAPSRAKRAPPAPESPGGPQPGRPRSLAGQARLAGPVQSPLAARTIAGGTRKAPNQRQLALTPRSKFAAQAPAAPASVMSISSGRRYFPTMFVGSLHA</sequence>
<proteinExistence type="predicted"/>
<dbReference type="EMBL" id="JANPWB010000007">
    <property type="protein sequence ID" value="KAJ1173531.1"/>
    <property type="molecule type" value="Genomic_DNA"/>
</dbReference>
<evidence type="ECO:0000313" key="3">
    <source>
        <dbReference type="Proteomes" id="UP001066276"/>
    </source>
</evidence>
<evidence type="ECO:0000313" key="2">
    <source>
        <dbReference type="EMBL" id="KAJ1173531.1"/>
    </source>
</evidence>
<feature type="region of interest" description="Disordered" evidence="1">
    <location>
        <begin position="135"/>
        <end position="190"/>
    </location>
</feature>
<keyword evidence="3" id="KW-1185">Reference proteome</keyword>